<organism evidence="4 5">
    <name type="scientific">Dactylosporangium darangshiense</name>
    <dbReference type="NCBI Taxonomy" id="579108"/>
    <lineage>
        <taxon>Bacteria</taxon>
        <taxon>Bacillati</taxon>
        <taxon>Actinomycetota</taxon>
        <taxon>Actinomycetes</taxon>
        <taxon>Micromonosporales</taxon>
        <taxon>Micromonosporaceae</taxon>
        <taxon>Dactylosporangium</taxon>
    </lineage>
</organism>
<dbReference type="Proteomes" id="UP001500620">
    <property type="component" value="Unassembled WGS sequence"/>
</dbReference>
<dbReference type="PANTHER" id="PTHR43877">
    <property type="entry name" value="AMINOALKYLPHOSPHONATE N-ACETYLTRANSFERASE-RELATED-RELATED"/>
    <property type="match status" value="1"/>
</dbReference>
<dbReference type="SUPFAM" id="SSF55729">
    <property type="entry name" value="Acyl-CoA N-acyltransferases (Nat)"/>
    <property type="match status" value="1"/>
</dbReference>
<dbReference type="PROSITE" id="PS51186">
    <property type="entry name" value="GNAT"/>
    <property type="match status" value="1"/>
</dbReference>
<keyword evidence="5" id="KW-1185">Reference proteome</keyword>
<keyword evidence="2" id="KW-0012">Acyltransferase</keyword>
<dbReference type="InterPro" id="IPR016181">
    <property type="entry name" value="Acyl_CoA_acyltransferase"/>
</dbReference>
<dbReference type="PANTHER" id="PTHR43877:SF2">
    <property type="entry name" value="AMINOALKYLPHOSPHONATE N-ACETYLTRANSFERASE-RELATED"/>
    <property type="match status" value="1"/>
</dbReference>
<reference evidence="5" key="1">
    <citation type="journal article" date="2019" name="Int. J. Syst. Evol. Microbiol.">
        <title>The Global Catalogue of Microorganisms (GCM) 10K type strain sequencing project: providing services to taxonomists for standard genome sequencing and annotation.</title>
        <authorList>
            <consortium name="The Broad Institute Genomics Platform"/>
            <consortium name="The Broad Institute Genome Sequencing Center for Infectious Disease"/>
            <person name="Wu L."/>
            <person name="Ma J."/>
        </authorList>
    </citation>
    <scope>NUCLEOTIDE SEQUENCE [LARGE SCALE GENOMIC DNA]</scope>
    <source>
        <strain evidence="5">JCM 17441</strain>
    </source>
</reference>
<evidence type="ECO:0000256" key="2">
    <source>
        <dbReference type="ARBA" id="ARBA00023315"/>
    </source>
</evidence>
<name>A0ABP8D6V7_9ACTN</name>
<evidence type="ECO:0000313" key="5">
    <source>
        <dbReference type="Proteomes" id="UP001500620"/>
    </source>
</evidence>
<feature type="domain" description="N-acetyltransferase" evidence="3">
    <location>
        <begin position="1"/>
        <end position="164"/>
    </location>
</feature>
<comment type="caution">
    <text evidence="4">The sequence shown here is derived from an EMBL/GenBank/DDBJ whole genome shotgun (WGS) entry which is preliminary data.</text>
</comment>
<evidence type="ECO:0000313" key="4">
    <source>
        <dbReference type="EMBL" id="GAA4248871.1"/>
    </source>
</evidence>
<dbReference type="EMBL" id="BAABAT010000006">
    <property type="protein sequence ID" value="GAA4248871.1"/>
    <property type="molecule type" value="Genomic_DNA"/>
</dbReference>
<protein>
    <recommendedName>
        <fullName evidence="3">N-acetyltransferase domain-containing protein</fullName>
    </recommendedName>
</protein>
<gene>
    <name evidence="4" type="ORF">GCM10022255_030630</name>
</gene>
<proteinExistence type="predicted"/>
<dbReference type="Gene3D" id="3.40.630.30">
    <property type="match status" value="1"/>
</dbReference>
<dbReference type="RefSeq" id="WP_345126630.1">
    <property type="nucleotide sequence ID" value="NZ_BAABAT010000006.1"/>
</dbReference>
<dbReference type="InterPro" id="IPR000182">
    <property type="entry name" value="GNAT_dom"/>
</dbReference>
<dbReference type="Pfam" id="PF00583">
    <property type="entry name" value="Acetyltransf_1"/>
    <property type="match status" value="1"/>
</dbReference>
<keyword evidence="1" id="KW-0808">Transferase</keyword>
<dbReference type="InterPro" id="IPR050832">
    <property type="entry name" value="Bact_Acetyltransf"/>
</dbReference>
<dbReference type="CDD" id="cd04301">
    <property type="entry name" value="NAT_SF"/>
    <property type="match status" value="1"/>
</dbReference>
<sequence length="171" mass="19084">MQQVRPAVNADLPALIKAFGERYYFEDRLARPPLHGVLFVLPGDDAAALGAAFVRMVPAEEWELRERLRGVPILSRLQVRKDVRRQGVASAIMKAAEEYVLSKGRMRIALGVTSNNAAARRLYAAREYVEWDFGQVNAMVVDYLDDGRKAFSTERCHIMVKALGAAVPARV</sequence>
<accession>A0ABP8D6V7</accession>
<evidence type="ECO:0000259" key="3">
    <source>
        <dbReference type="PROSITE" id="PS51186"/>
    </source>
</evidence>
<evidence type="ECO:0000256" key="1">
    <source>
        <dbReference type="ARBA" id="ARBA00022679"/>
    </source>
</evidence>